<protein>
    <recommendedName>
        <fullName evidence="3">HesB-like selenoprotein</fullName>
    </recommendedName>
</protein>
<proteinExistence type="predicted"/>
<evidence type="ECO:0008006" key="3">
    <source>
        <dbReference type="Google" id="ProtNLM"/>
    </source>
</evidence>
<evidence type="ECO:0000313" key="1">
    <source>
        <dbReference type="EMBL" id="PRR77765.1"/>
    </source>
</evidence>
<gene>
    <name evidence="1" type="ORF">CLLI_21530</name>
</gene>
<dbReference type="AlphaFoldDB" id="A0A2T0B1Q4"/>
<accession>A0A2T0B1Q4</accession>
<reference evidence="1 2" key="1">
    <citation type="submission" date="2018-03" db="EMBL/GenBank/DDBJ databases">
        <title>Genome sequence of Clostridium liquoris DSM 100320.</title>
        <authorList>
            <person name="Poehlein A."/>
            <person name="Daniel R."/>
        </authorList>
    </citation>
    <scope>NUCLEOTIDE SEQUENCE [LARGE SCALE GENOMIC DNA]</scope>
    <source>
        <strain evidence="1 2">DSM 100320</strain>
    </source>
</reference>
<name>A0A2T0B1Q4_9CLOT</name>
<dbReference type="EMBL" id="PVXO01000058">
    <property type="protein sequence ID" value="PRR77765.1"/>
    <property type="molecule type" value="Genomic_DNA"/>
</dbReference>
<dbReference type="Proteomes" id="UP000239706">
    <property type="component" value="Unassembled WGS sequence"/>
</dbReference>
<organism evidence="1 2">
    <name type="scientific">Clostridium liquoris</name>
    <dbReference type="NCBI Taxonomy" id="1289519"/>
    <lineage>
        <taxon>Bacteria</taxon>
        <taxon>Bacillati</taxon>
        <taxon>Bacillota</taxon>
        <taxon>Clostridia</taxon>
        <taxon>Eubacteriales</taxon>
        <taxon>Clostridiaceae</taxon>
        <taxon>Clostridium</taxon>
    </lineage>
</organism>
<keyword evidence="2" id="KW-1185">Reference proteome</keyword>
<sequence>MEAVNMSSVAYEEFKKFLKENNVTTNIIRINLAGVG</sequence>
<comment type="caution">
    <text evidence="1">The sequence shown here is derived from an EMBL/GenBank/DDBJ whole genome shotgun (WGS) entry which is preliminary data.</text>
</comment>
<evidence type="ECO:0000313" key="2">
    <source>
        <dbReference type="Proteomes" id="UP000239706"/>
    </source>
</evidence>